<dbReference type="Proteomes" id="UP000037507">
    <property type="component" value="Unassembled WGS sequence"/>
</dbReference>
<dbReference type="OrthoDB" id="6087745at2"/>
<keyword evidence="2" id="KW-1185">Reference proteome</keyword>
<sequence length="203" mass="22819">MKHSPLFTKRRFLKFSLLGVAGAATLVAGAGAYITQTNRYRQRYGQLLVVDGHLADIAHTLAEACVPNRPGFPDIEQAEVVKRLDEELFFVSDNISSDLKAAFYLLEMFPLAYGHLSRFSRLTVAERKQVLTAASDTQDDTLRAVIANLSAMMRWYYYGHPSTWKVIGYDGPFMNLPEKHSEQRIHYAKLVNSASTQSNEKAS</sequence>
<dbReference type="InterPro" id="IPR006311">
    <property type="entry name" value="TAT_signal"/>
</dbReference>
<name>A0A2T7UBK4_9BURK</name>
<comment type="caution">
    <text evidence="1">The sequence shown here is derived from an EMBL/GenBank/DDBJ whole genome shotgun (WGS) entry which is preliminary data.</text>
</comment>
<evidence type="ECO:0000313" key="2">
    <source>
        <dbReference type="Proteomes" id="UP000037507"/>
    </source>
</evidence>
<proteinExistence type="predicted"/>
<gene>
    <name evidence="1" type="ORF">H663_013725</name>
</gene>
<dbReference type="EMBL" id="LFYT02000019">
    <property type="protein sequence ID" value="PVE42079.1"/>
    <property type="molecule type" value="Genomic_DNA"/>
</dbReference>
<reference evidence="1" key="1">
    <citation type="submission" date="2017-04" db="EMBL/GenBank/DDBJ databases">
        <title>Unexpected and diverse lifestyles within the genus Limnohabitans.</title>
        <authorList>
            <person name="Kasalicky V."/>
            <person name="Mehrshad M."/>
            <person name="Andrei S.-A."/>
            <person name="Salcher M."/>
            <person name="Kratochvilova H."/>
            <person name="Simek K."/>
            <person name="Ghai R."/>
        </authorList>
    </citation>
    <scope>NUCLEOTIDE SEQUENCE [LARGE SCALE GENOMIC DNA]</scope>
    <source>
        <strain evidence="1">II-D5</strain>
    </source>
</reference>
<evidence type="ECO:0000313" key="1">
    <source>
        <dbReference type="EMBL" id="PVE42079.1"/>
    </source>
</evidence>
<protein>
    <recommendedName>
        <fullName evidence="3">Gluconate 2-dehydrogenase subunit 3 family protein</fullName>
    </recommendedName>
</protein>
<accession>A0A2T7UBK4</accession>
<dbReference type="PROSITE" id="PS51318">
    <property type="entry name" value="TAT"/>
    <property type="match status" value="1"/>
</dbReference>
<dbReference type="STRING" id="1293045.H663_06495"/>
<evidence type="ECO:0008006" key="3">
    <source>
        <dbReference type="Google" id="ProtNLM"/>
    </source>
</evidence>
<dbReference type="AlphaFoldDB" id="A0A2T7UBK4"/>
<dbReference type="RefSeq" id="WP_053171054.1">
    <property type="nucleotide sequence ID" value="NZ_LFYT02000019.1"/>
</dbReference>
<organism evidence="1 2">
    <name type="scientific">Limnohabitans planktonicus II-D5</name>
    <dbReference type="NCBI Taxonomy" id="1293045"/>
    <lineage>
        <taxon>Bacteria</taxon>
        <taxon>Pseudomonadati</taxon>
        <taxon>Pseudomonadota</taxon>
        <taxon>Betaproteobacteria</taxon>
        <taxon>Burkholderiales</taxon>
        <taxon>Comamonadaceae</taxon>
        <taxon>Limnohabitans</taxon>
    </lineage>
</organism>